<dbReference type="InterPro" id="IPR043472">
    <property type="entry name" value="Macro_dom-like"/>
</dbReference>
<keyword evidence="3" id="KW-1185">Reference proteome</keyword>
<comment type="caution">
    <text evidence="2">The sequence shown here is derived from an EMBL/GenBank/DDBJ whole genome shotgun (WGS) entry which is preliminary data.</text>
</comment>
<feature type="domain" description="Macro" evidence="1">
    <location>
        <begin position="1"/>
        <end position="169"/>
    </location>
</feature>
<dbReference type="PROSITE" id="PS51154">
    <property type="entry name" value="MACRO"/>
    <property type="match status" value="1"/>
</dbReference>
<dbReference type="SUPFAM" id="SSF52949">
    <property type="entry name" value="Macro domain-like"/>
    <property type="match status" value="1"/>
</dbReference>
<evidence type="ECO:0000313" key="3">
    <source>
        <dbReference type="Proteomes" id="UP001601948"/>
    </source>
</evidence>
<dbReference type="RefSeq" id="WP_387720416.1">
    <property type="nucleotide sequence ID" value="NZ_JBIAPI010000006.1"/>
</dbReference>
<dbReference type="Proteomes" id="UP001601948">
    <property type="component" value="Unassembled WGS sequence"/>
</dbReference>
<dbReference type="CDD" id="cd02908">
    <property type="entry name" value="Macro_OAADPr_deacetylase"/>
    <property type="match status" value="1"/>
</dbReference>
<dbReference type="Gene3D" id="3.40.220.10">
    <property type="entry name" value="Leucine Aminopeptidase, subunit E, domain 1"/>
    <property type="match status" value="1"/>
</dbReference>
<dbReference type="InterPro" id="IPR002589">
    <property type="entry name" value="Macro_dom"/>
</dbReference>
<accession>A0ABW6QWT5</accession>
<dbReference type="Pfam" id="PF01661">
    <property type="entry name" value="Macro"/>
    <property type="match status" value="1"/>
</dbReference>
<dbReference type="PANTHER" id="PTHR11106:SF27">
    <property type="entry name" value="MACRO DOMAIN-CONTAINING PROTEIN"/>
    <property type="match status" value="1"/>
</dbReference>
<evidence type="ECO:0000259" key="1">
    <source>
        <dbReference type="PROSITE" id="PS51154"/>
    </source>
</evidence>
<protein>
    <submittedName>
        <fullName evidence="2">Macro domain-containing protein</fullName>
    </submittedName>
</protein>
<evidence type="ECO:0000313" key="2">
    <source>
        <dbReference type="EMBL" id="MFF3225728.1"/>
    </source>
</evidence>
<sequence>MTLIEVVLGDITDEIVDAVVTAANESLLGGGGVDWAVHQAAGPRLAQAGAAIAPCLPGDAMATPAFDLTPPVKYVIHTVGPVWDGGAYGEADTLASCYRRCLQVADELQVRSIAFPAVATGVYGFPPASAARIAVATIRSTRTSVSLIHLVAFDQATHDLLVEATRTEDLSR</sequence>
<dbReference type="SMART" id="SM00506">
    <property type="entry name" value="A1pp"/>
    <property type="match status" value="1"/>
</dbReference>
<proteinExistence type="predicted"/>
<organism evidence="2 3">
    <name type="scientific">Nocardia suismassiliense</name>
    <dbReference type="NCBI Taxonomy" id="2077092"/>
    <lineage>
        <taxon>Bacteria</taxon>
        <taxon>Bacillati</taxon>
        <taxon>Actinomycetota</taxon>
        <taxon>Actinomycetes</taxon>
        <taxon>Mycobacteriales</taxon>
        <taxon>Nocardiaceae</taxon>
        <taxon>Nocardia</taxon>
    </lineage>
</organism>
<reference evidence="2 3" key="1">
    <citation type="submission" date="2024-10" db="EMBL/GenBank/DDBJ databases">
        <title>The Natural Products Discovery Center: Release of the First 8490 Sequenced Strains for Exploring Actinobacteria Biosynthetic Diversity.</title>
        <authorList>
            <person name="Kalkreuter E."/>
            <person name="Kautsar S.A."/>
            <person name="Yang D."/>
            <person name="Bader C.D."/>
            <person name="Teijaro C.N."/>
            <person name="Fluegel L."/>
            <person name="Davis C.M."/>
            <person name="Simpson J.R."/>
            <person name="Lauterbach L."/>
            <person name="Steele A.D."/>
            <person name="Gui C."/>
            <person name="Meng S."/>
            <person name="Li G."/>
            <person name="Viehrig K."/>
            <person name="Ye F."/>
            <person name="Su P."/>
            <person name="Kiefer A.F."/>
            <person name="Nichols A."/>
            <person name="Cepeda A.J."/>
            <person name="Yan W."/>
            <person name="Fan B."/>
            <person name="Jiang Y."/>
            <person name="Adhikari A."/>
            <person name="Zheng C.-J."/>
            <person name="Schuster L."/>
            <person name="Cowan T.M."/>
            <person name="Smanski M.J."/>
            <person name="Chevrette M.G."/>
            <person name="De Carvalho L.P.S."/>
            <person name="Shen B."/>
        </authorList>
    </citation>
    <scope>NUCLEOTIDE SEQUENCE [LARGE SCALE GENOMIC DNA]</scope>
    <source>
        <strain evidence="2 3">NPDC003040</strain>
    </source>
</reference>
<dbReference type="PANTHER" id="PTHR11106">
    <property type="entry name" value="GANGLIOSIDE INDUCED DIFFERENTIATION ASSOCIATED PROTEIN 2-RELATED"/>
    <property type="match status" value="1"/>
</dbReference>
<gene>
    <name evidence="2" type="ORF">ACFYV7_23230</name>
</gene>
<name>A0ABW6QWT5_9NOCA</name>
<dbReference type="EMBL" id="JBIAPI010000006">
    <property type="protein sequence ID" value="MFF3225728.1"/>
    <property type="molecule type" value="Genomic_DNA"/>
</dbReference>